<reference evidence="1" key="1">
    <citation type="submission" date="2011-03" db="EMBL/GenBank/DDBJ databases">
        <title>Complete sequence of Sphingobacterium sp. 21.</title>
        <authorList>
            <consortium name="US DOE Joint Genome Institute"/>
            <person name="Lucas S."/>
            <person name="Copeland A."/>
            <person name="Lapidus A."/>
            <person name="Cheng J.-F."/>
            <person name="Goodwin L."/>
            <person name="Pitluck S."/>
            <person name="Davenport K."/>
            <person name="Detter J.C."/>
            <person name="Han C."/>
            <person name="Tapia R."/>
            <person name="Land M."/>
            <person name="Hauser L."/>
            <person name="Kyrpides N."/>
            <person name="Ivanova N."/>
            <person name="Ovchinnikova G."/>
            <person name="Pagani I."/>
            <person name="Siebers A.K."/>
            <person name="Allgaier M."/>
            <person name="Thelen M.P."/>
            <person name="Hugenholtz P."/>
            <person name="Woyke T."/>
        </authorList>
    </citation>
    <scope>NUCLEOTIDE SEQUENCE</scope>
    <source>
        <strain evidence="1">21</strain>
    </source>
</reference>
<dbReference type="PATRIC" id="fig|743722.3.peg.3719"/>
<organism evidence="1">
    <name type="scientific">Sphingobacterium sp. (strain 21)</name>
    <dbReference type="NCBI Taxonomy" id="743722"/>
    <lineage>
        <taxon>Bacteria</taxon>
        <taxon>Pseudomonadati</taxon>
        <taxon>Bacteroidota</taxon>
        <taxon>Sphingobacteriia</taxon>
        <taxon>Sphingobacteriales</taxon>
        <taxon>Sphingobacteriaceae</taxon>
        <taxon>Sphingobacterium</taxon>
    </lineage>
</organism>
<dbReference type="KEGG" id="shg:Sph21_3478"/>
<dbReference type="HOGENOM" id="CLU_1446802_0_0_10"/>
<proteinExistence type="predicted"/>
<evidence type="ECO:0000313" key="1">
    <source>
        <dbReference type="EMBL" id="ADZ80016.1"/>
    </source>
</evidence>
<dbReference type="AlphaFoldDB" id="F4C2D8"/>
<evidence type="ECO:0008006" key="2">
    <source>
        <dbReference type="Google" id="ProtNLM"/>
    </source>
</evidence>
<dbReference type="EMBL" id="CP002584">
    <property type="protein sequence ID" value="ADZ80016.1"/>
    <property type="molecule type" value="Genomic_DNA"/>
</dbReference>
<sequence length="187" mass="19788">MSRSYDNITDLKMEFVDGIENTSGIQEVAYFIPLSWMATVAEPAEDGTTAASLVEITANHVMKAGKAPIELQPMFEKSGATGAMEGEILSGVMKQGPADFFLPNLTASSLGTAGALKNYRGIVLFKRIGGGDFYQFGSKYLSAKVEAVVPNWGTGPTGEVGTKITFGAYGTMPAYIYKGELPVPAAP</sequence>
<gene>
    <name evidence="1" type="ordered locus">Sph21_3478</name>
</gene>
<dbReference type="STRING" id="743722.Sph21_3478"/>
<accession>F4C2D8</accession>
<dbReference type="OrthoDB" id="711361at2"/>
<protein>
    <recommendedName>
        <fullName evidence="2">Phage tail protein</fullName>
    </recommendedName>
</protein>
<name>F4C2D8_SPHS2</name>